<dbReference type="PANTHER" id="PTHR22572">
    <property type="entry name" value="SUGAR-1-PHOSPHATE GUANYL TRANSFERASE"/>
    <property type="match status" value="1"/>
</dbReference>
<dbReference type="InterPro" id="IPR005835">
    <property type="entry name" value="NTP_transferase_dom"/>
</dbReference>
<name>X1RI66_9ZZZZ</name>
<reference evidence="2" key="1">
    <citation type="journal article" date="2014" name="Front. Microbiol.">
        <title>High frequency of phylogenetically diverse reductive dehalogenase-homologous genes in deep subseafloor sedimentary metagenomes.</title>
        <authorList>
            <person name="Kawai M."/>
            <person name="Futagami T."/>
            <person name="Toyoda A."/>
            <person name="Takaki Y."/>
            <person name="Nishi S."/>
            <person name="Hori S."/>
            <person name="Arai W."/>
            <person name="Tsubouchi T."/>
            <person name="Morono Y."/>
            <person name="Uchiyama I."/>
            <person name="Ito T."/>
            <person name="Fujiyama A."/>
            <person name="Inagaki F."/>
            <person name="Takami H."/>
        </authorList>
    </citation>
    <scope>NUCLEOTIDE SEQUENCE</scope>
    <source>
        <strain evidence="2">Expedition CK06-06</strain>
    </source>
</reference>
<dbReference type="Gene3D" id="3.90.550.10">
    <property type="entry name" value="Spore Coat Polysaccharide Biosynthesis Protein SpsA, Chain A"/>
    <property type="match status" value="1"/>
</dbReference>
<evidence type="ECO:0000313" key="2">
    <source>
        <dbReference type="EMBL" id="GAI80432.1"/>
    </source>
</evidence>
<comment type="caution">
    <text evidence="2">The sequence shown here is derived from an EMBL/GenBank/DDBJ whole genome shotgun (WGS) entry which is preliminary data.</text>
</comment>
<proteinExistence type="predicted"/>
<dbReference type="InterPro" id="IPR029044">
    <property type="entry name" value="Nucleotide-diphossugar_trans"/>
</dbReference>
<dbReference type="InterPro" id="IPR050486">
    <property type="entry name" value="Mannose-1P_guanyltransferase"/>
</dbReference>
<dbReference type="SUPFAM" id="SSF53448">
    <property type="entry name" value="Nucleotide-diphospho-sugar transferases"/>
    <property type="match status" value="1"/>
</dbReference>
<dbReference type="Pfam" id="PF00483">
    <property type="entry name" value="NTP_transferase"/>
    <property type="match status" value="1"/>
</dbReference>
<dbReference type="AlphaFoldDB" id="X1RI66"/>
<sequence>MQAIILAGGVAERIYPLATDRPKWLLPIGDSTIANYQLEWLKKNEILEVFVTVNQRLAPIVENYSYPEGIKVNFIHEEEPIGDEGGLKRALDYIEGDETYVVNCDIITNLPLQALSAPGIALVHPRSPWGVFGEDGEFQEKPILPIWVSGGIYKFPTSIKDNLVYEGNLANYVRVIDSGREAERLAEVVRYGWPRSKPSARPINDSTNVTWGSTIEAK</sequence>
<protein>
    <recommendedName>
        <fullName evidence="1">Nucleotidyl transferase domain-containing protein</fullName>
    </recommendedName>
</protein>
<gene>
    <name evidence="2" type="ORF">S12H4_16717</name>
</gene>
<accession>X1RI66</accession>
<dbReference type="EMBL" id="BARW01008107">
    <property type="protein sequence ID" value="GAI80432.1"/>
    <property type="molecule type" value="Genomic_DNA"/>
</dbReference>
<feature type="domain" description="Nucleotidyl transferase" evidence="1">
    <location>
        <begin position="3"/>
        <end position="164"/>
    </location>
</feature>
<organism evidence="2">
    <name type="scientific">marine sediment metagenome</name>
    <dbReference type="NCBI Taxonomy" id="412755"/>
    <lineage>
        <taxon>unclassified sequences</taxon>
        <taxon>metagenomes</taxon>
        <taxon>ecological metagenomes</taxon>
    </lineage>
</organism>
<evidence type="ECO:0000259" key="1">
    <source>
        <dbReference type="Pfam" id="PF00483"/>
    </source>
</evidence>